<evidence type="ECO:0000313" key="3">
    <source>
        <dbReference type="EMBL" id="KAL3319070.1"/>
    </source>
</evidence>
<feature type="transmembrane region" description="Helical" evidence="2">
    <location>
        <begin position="63"/>
        <end position="84"/>
    </location>
</feature>
<comment type="caution">
    <text evidence="3">The sequence shown here is derived from an EMBL/GenBank/DDBJ whole genome shotgun (WGS) entry which is preliminary data.</text>
</comment>
<reference evidence="3 4" key="1">
    <citation type="submission" date="2024-11" db="EMBL/GenBank/DDBJ databases">
        <title>Adaptive evolution of stress response genes in parasites aligns with host niche diversity.</title>
        <authorList>
            <person name="Hahn C."/>
            <person name="Resl P."/>
        </authorList>
    </citation>
    <scope>NUCLEOTIDE SEQUENCE [LARGE SCALE GENOMIC DNA]</scope>
    <source>
        <strain evidence="3">EGGRZ-B1_66</strain>
        <tissue evidence="3">Body</tissue>
    </source>
</reference>
<proteinExistence type="predicted"/>
<dbReference type="AlphaFoldDB" id="A0ABD2QHY7"/>
<keyword evidence="4" id="KW-1185">Reference proteome</keyword>
<evidence type="ECO:0000256" key="2">
    <source>
        <dbReference type="SAM" id="Phobius"/>
    </source>
</evidence>
<dbReference type="EMBL" id="JBJKFK010000173">
    <property type="protein sequence ID" value="KAL3319070.1"/>
    <property type="molecule type" value="Genomic_DNA"/>
</dbReference>
<feature type="region of interest" description="Disordered" evidence="1">
    <location>
        <begin position="188"/>
        <end position="215"/>
    </location>
</feature>
<gene>
    <name evidence="3" type="ORF">Ciccas_002267</name>
</gene>
<evidence type="ECO:0000256" key="1">
    <source>
        <dbReference type="SAM" id="MobiDB-lite"/>
    </source>
</evidence>
<keyword evidence="2" id="KW-1133">Transmembrane helix</keyword>
<protein>
    <submittedName>
        <fullName evidence="3">Uncharacterized protein</fullName>
    </submittedName>
</protein>
<accession>A0ABD2QHY7</accession>
<name>A0ABD2QHY7_9PLAT</name>
<keyword evidence="2" id="KW-0472">Membrane</keyword>
<dbReference type="Proteomes" id="UP001626550">
    <property type="component" value="Unassembled WGS sequence"/>
</dbReference>
<sequence>MPKVKLKSSCKMMMEMTIFFIVTVNTTIATLLLLLHTDAFSDLYGHPVRESIVEPYYSRPKTFIDYLFMYMTVCSSVFLFEVIIRLTSSESEYYQQTVLAFKQNDDFYHEKVNMLQRQIDSMKHYNQVVAQQHADPPPATQLKDTSSIEMRSFEEDSSYHEEEMQPAKQSMEAFDIMVKAFAPSLESAAPSSKSSLDESEDNFPIISDRDQRSSVNGARCKKHLTALLSGLRKGPRLHFNNPVAMTITM</sequence>
<organism evidence="3 4">
    <name type="scientific">Cichlidogyrus casuarinus</name>
    <dbReference type="NCBI Taxonomy" id="1844966"/>
    <lineage>
        <taxon>Eukaryota</taxon>
        <taxon>Metazoa</taxon>
        <taxon>Spiralia</taxon>
        <taxon>Lophotrochozoa</taxon>
        <taxon>Platyhelminthes</taxon>
        <taxon>Monogenea</taxon>
        <taxon>Monopisthocotylea</taxon>
        <taxon>Dactylogyridea</taxon>
        <taxon>Ancyrocephalidae</taxon>
        <taxon>Cichlidogyrus</taxon>
    </lineage>
</organism>
<keyword evidence="2" id="KW-0812">Transmembrane</keyword>
<evidence type="ECO:0000313" key="4">
    <source>
        <dbReference type="Proteomes" id="UP001626550"/>
    </source>
</evidence>